<dbReference type="AlphaFoldDB" id="A0A3S5C5I4"/>
<sequence length="70" mass="8005">MIISNVEAWACHIPKRIAGIISEYRAIEQLDKKENSLSTMPAKLLEMYHLQDSTLEIIMQTMDTGLDAFH</sequence>
<comment type="caution">
    <text evidence="1">The sequence shown here is derived from an EMBL/GenBank/DDBJ whole genome shotgun (WGS) entry which is preliminary data.</text>
</comment>
<proteinExistence type="predicted"/>
<dbReference type="Proteomes" id="UP000784294">
    <property type="component" value="Unassembled WGS sequence"/>
</dbReference>
<accession>A0A3S5C5I4</accession>
<organism evidence="1 2">
    <name type="scientific">Protopolystoma xenopodis</name>
    <dbReference type="NCBI Taxonomy" id="117903"/>
    <lineage>
        <taxon>Eukaryota</taxon>
        <taxon>Metazoa</taxon>
        <taxon>Spiralia</taxon>
        <taxon>Lophotrochozoa</taxon>
        <taxon>Platyhelminthes</taxon>
        <taxon>Monogenea</taxon>
        <taxon>Polyopisthocotylea</taxon>
        <taxon>Polystomatidea</taxon>
        <taxon>Polystomatidae</taxon>
        <taxon>Protopolystoma</taxon>
    </lineage>
</organism>
<name>A0A3S5C5I4_9PLAT</name>
<gene>
    <name evidence="1" type="ORF">PXEA_LOCUS30214</name>
</gene>
<dbReference type="EMBL" id="CAAALY010253143">
    <property type="protein sequence ID" value="VEL36774.1"/>
    <property type="molecule type" value="Genomic_DNA"/>
</dbReference>
<keyword evidence="2" id="KW-1185">Reference proteome</keyword>
<evidence type="ECO:0000313" key="1">
    <source>
        <dbReference type="EMBL" id="VEL36774.1"/>
    </source>
</evidence>
<evidence type="ECO:0000313" key="2">
    <source>
        <dbReference type="Proteomes" id="UP000784294"/>
    </source>
</evidence>
<reference evidence="1" key="1">
    <citation type="submission" date="2018-11" db="EMBL/GenBank/DDBJ databases">
        <authorList>
            <consortium name="Pathogen Informatics"/>
        </authorList>
    </citation>
    <scope>NUCLEOTIDE SEQUENCE</scope>
</reference>
<protein>
    <submittedName>
        <fullName evidence="1">Uncharacterized protein</fullName>
    </submittedName>
</protein>